<dbReference type="InterPro" id="IPR053167">
    <property type="entry name" value="Spore_coat_component"/>
</dbReference>
<dbReference type="AlphaFoldDB" id="A0A2T4YVC7"/>
<proteinExistence type="predicted"/>
<evidence type="ECO:0000313" key="4">
    <source>
        <dbReference type="Proteomes" id="UP000240996"/>
    </source>
</evidence>
<reference evidence="3 4" key="1">
    <citation type="submission" date="2018-04" db="EMBL/GenBank/DDBJ databases">
        <title>Genomic Encyclopedia of Type Strains, Phase III (KMG-III): the genomes of soil and plant-associated and newly described type strains.</title>
        <authorList>
            <person name="Whitman W."/>
        </authorList>
    </citation>
    <scope>NUCLEOTIDE SEQUENCE [LARGE SCALE GENOMIC DNA]</scope>
    <source>
        <strain evidence="3 4">NW12</strain>
    </source>
</reference>
<evidence type="ECO:0000259" key="2">
    <source>
        <dbReference type="Pfam" id="PF05229"/>
    </source>
</evidence>
<organism evidence="3 4">
    <name type="scientific">Sphingomonas aerolata</name>
    <dbReference type="NCBI Taxonomy" id="185951"/>
    <lineage>
        <taxon>Bacteria</taxon>
        <taxon>Pseudomonadati</taxon>
        <taxon>Pseudomonadota</taxon>
        <taxon>Alphaproteobacteria</taxon>
        <taxon>Sphingomonadales</taxon>
        <taxon>Sphingomonadaceae</taxon>
        <taxon>Sphingomonas</taxon>
    </lineage>
</organism>
<dbReference type="Pfam" id="PF05229">
    <property type="entry name" value="SCPU"/>
    <property type="match status" value="1"/>
</dbReference>
<keyword evidence="4" id="KW-1185">Reference proteome</keyword>
<dbReference type="PANTHER" id="PTHR37089">
    <property type="entry name" value="PROTEIN U-RELATED"/>
    <property type="match status" value="1"/>
</dbReference>
<dbReference type="PROSITE" id="PS51257">
    <property type="entry name" value="PROKAR_LIPOPROTEIN"/>
    <property type="match status" value="1"/>
</dbReference>
<feature type="domain" description="Spore coat protein U/FanG" evidence="2">
    <location>
        <begin position="17"/>
        <end position="146"/>
    </location>
</feature>
<feature type="chain" id="PRO_5015656235" evidence="1">
    <location>
        <begin position="26"/>
        <end position="150"/>
    </location>
</feature>
<accession>A0A2T4YVC7</accession>
<dbReference type="InterPro" id="IPR007893">
    <property type="entry name" value="Spore_coat_U/FanG"/>
</dbReference>
<dbReference type="RefSeq" id="WP_107930859.1">
    <property type="nucleotide sequence ID" value="NZ_PZZN01000001.1"/>
</dbReference>
<dbReference type="Proteomes" id="UP000240996">
    <property type="component" value="Unassembled WGS sequence"/>
</dbReference>
<name>A0A2T4YVC7_9SPHN</name>
<dbReference type="SMART" id="SM00972">
    <property type="entry name" value="SCPU"/>
    <property type="match status" value="1"/>
</dbReference>
<feature type="signal peptide" evidence="1">
    <location>
        <begin position="1"/>
        <end position="25"/>
    </location>
</feature>
<comment type="caution">
    <text evidence="3">The sequence shown here is derived from an EMBL/GenBank/DDBJ whole genome shotgun (WGS) entry which is preliminary data.</text>
</comment>
<gene>
    <name evidence="3" type="ORF">C8J24_1113</name>
</gene>
<evidence type="ECO:0000313" key="3">
    <source>
        <dbReference type="EMBL" id="PTM47711.1"/>
    </source>
</evidence>
<dbReference type="EMBL" id="PZZN01000001">
    <property type="protein sequence ID" value="PTM47711.1"/>
    <property type="molecule type" value="Genomic_DNA"/>
</dbReference>
<dbReference type="PANTHER" id="PTHR37089:SF3">
    <property type="entry name" value="EXPORTED PROTEIN"/>
    <property type="match status" value="1"/>
</dbReference>
<sequence>MHLMIGRSATTAAFAFLILAAPASAASCSVSPQQLSLGRYDPFATAPQDAVTSIAISCDVETSVVIAIGPGNGDYGARTMTGGAQALLYNLYVDPAHSRVWGDGTNGSSTVSSTAVATSTAIPVYARAPARQTQLKPGSYSDILWVSITY</sequence>
<evidence type="ECO:0000256" key="1">
    <source>
        <dbReference type="SAM" id="SignalP"/>
    </source>
</evidence>
<protein>
    <submittedName>
        <fullName evidence="3">Spore coat protein U-like protein</fullName>
    </submittedName>
</protein>
<keyword evidence="3" id="KW-0946">Virion</keyword>
<keyword evidence="1" id="KW-0732">Signal</keyword>
<keyword evidence="3" id="KW-0167">Capsid protein</keyword>